<protein>
    <submittedName>
        <fullName evidence="2">WYL domain-containing protein</fullName>
    </submittedName>
</protein>
<dbReference type="OrthoDB" id="3171994at2"/>
<dbReference type="PROSITE" id="PS52050">
    <property type="entry name" value="WYL"/>
    <property type="match status" value="1"/>
</dbReference>
<gene>
    <name evidence="2" type="ORF">SAMN05445756_1290</name>
</gene>
<dbReference type="InterPro" id="IPR026881">
    <property type="entry name" value="WYL_dom"/>
</dbReference>
<feature type="domain" description="WYL" evidence="1">
    <location>
        <begin position="66"/>
        <end position="132"/>
    </location>
</feature>
<accession>A0A212TGU3</accession>
<dbReference type="EMBL" id="FYEZ01000001">
    <property type="protein sequence ID" value="SNC65277.1"/>
    <property type="molecule type" value="Genomic_DNA"/>
</dbReference>
<dbReference type="Pfam" id="PF13280">
    <property type="entry name" value="WYL"/>
    <property type="match status" value="1"/>
</dbReference>
<evidence type="ECO:0000313" key="2">
    <source>
        <dbReference type="EMBL" id="SNC65277.1"/>
    </source>
</evidence>
<dbReference type="RefSeq" id="WP_088818370.1">
    <property type="nucleotide sequence ID" value="NZ_FYEZ01000001.1"/>
</dbReference>
<dbReference type="PANTHER" id="PTHR34580:SF1">
    <property type="entry name" value="PROTEIN PAFC"/>
    <property type="match status" value="1"/>
</dbReference>
<proteinExistence type="predicted"/>
<dbReference type="InterPro" id="IPR051534">
    <property type="entry name" value="CBASS_pafABC_assoc_protein"/>
</dbReference>
<organism evidence="2 3">
    <name type="scientific">Kytococcus aerolatus</name>
    <dbReference type="NCBI Taxonomy" id="592308"/>
    <lineage>
        <taxon>Bacteria</taxon>
        <taxon>Bacillati</taxon>
        <taxon>Actinomycetota</taxon>
        <taxon>Actinomycetes</taxon>
        <taxon>Micrococcales</taxon>
        <taxon>Kytococcaceae</taxon>
        <taxon>Kytococcus</taxon>
    </lineage>
</organism>
<dbReference type="PANTHER" id="PTHR34580">
    <property type="match status" value="1"/>
</dbReference>
<dbReference type="Proteomes" id="UP000198122">
    <property type="component" value="Unassembled WGS sequence"/>
</dbReference>
<reference evidence="2 3" key="1">
    <citation type="submission" date="2017-06" db="EMBL/GenBank/DDBJ databases">
        <authorList>
            <person name="Kim H.J."/>
            <person name="Triplett B.A."/>
        </authorList>
    </citation>
    <scope>NUCLEOTIDE SEQUENCE [LARGE SCALE GENOMIC DNA]</scope>
    <source>
        <strain evidence="2 3">DSM 22179</strain>
    </source>
</reference>
<sequence>MRRAERLHALTAARRRGGTRGRRAESLAASAVRELLGVLDPCSRERAEVLADRIWVDLPDGPPWRVHSALEEAMTEQRVVRLRFTSRRGEETPRDVEPMLFASTRGEWYLVGWCRLREAVRWFPRSQIRAAHVTRAACSGHDVTEIGRPADSARSATLHG</sequence>
<name>A0A212TGU3_9MICO</name>
<evidence type="ECO:0000313" key="3">
    <source>
        <dbReference type="Proteomes" id="UP000198122"/>
    </source>
</evidence>
<dbReference type="AlphaFoldDB" id="A0A212TGU3"/>
<evidence type="ECO:0000259" key="1">
    <source>
        <dbReference type="Pfam" id="PF13280"/>
    </source>
</evidence>
<keyword evidence="3" id="KW-1185">Reference proteome</keyword>